<dbReference type="EMBL" id="CAJVPT010020057">
    <property type="protein sequence ID" value="CAG8645567.1"/>
    <property type="molecule type" value="Genomic_DNA"/>
</dbReference>
<organism evidence="1 2">
    <name type="scientific">Acaulospora colombiana</name>
    <dbReference type="NCBI Taxonomy" id="27376"/>
    <lineage>
        <taxon>Eukaryota</taxon>
        <taxon>Fungi</taxon>
        <taxon>Fungi incertae sedis</taxon>
        <taxon>Mucoromycota</taxon>
        <taxon>Glomeromycotina</taxon>
        <taxon>Glomeromycetes</taxon>
        <taxon>Diversisporales</taxon>
        <taxon>Acaulosporaceae</taxon>
        <taxon>Acaulospora</taxon>
    </lineage>
</organism>
<evidence type="ECO:0000313" key="2">
    <source>
        <dbReference type="Proteomes" id="UP000789525"/>
    </source>
</evidence>
<proteinExistence type="predicted"/>
<comment type="caution">
    <text evidence="1">The sequence shown here is derived from an EMBL/GenBank/DDBJ whole genome shotgun (WGS) entry which is preliminary data.</text>
</comment>
<keyword evidence="2" id="KW-1185">Reference proteome</keyword>
<evidence type="ECO:0000313" key="1">
    <source>
        <dbReference type="EMBL" id="CAG8645567.1"/>
    </source>
</evidence>
<gene>
    <name evidence="1" type="ORF">ACOLOM_LOCUS8082</name>
</gene>
<dbReference type="Proteomes" id="UP000789525">
    <property type="component" value="Unassembled WGS sequence"/>
</dbReference>
<protein>
    <submittedName>
        <fullName evidence="1">16677_t:CDS:1</fullName>
    </submittedName>
</protein>
<feature type="non-terminal residue" evidence="1">
    <location>
        <position position="1"/>
    </location>
</feature>
<reference evidence="1" key="1">
    <citation type="submission" date="2021-06" db="EMBL/GenBank/DDBJ databases">
        <authorList>
            <person name="Kallberg Y."/>
            <person name="Tangrot J."/>
            <person name="Rosling A."/>
        </authorList>
    </citation>
    <scope>NUCLEOTIDE SEQUENCE</scope>
    <source>
        <strain evidence="1">CL356</strain>
    </source>
</reference>
<sequence>KENTVAIDIKDREDEVVENVKGREDTVVENVEVIITGDDKYSGFSKAETLELEILDDIDPINVPESKFCLSFKHTLPTIYSVFMRMPRSLLPFSFGMFILVEGWISLFADFFSTLTPSFIPAVFVTAFASIVLCNLLNNLPMTVLFARILQHPNFSQAPHVTPSVMTGCLFALVIGSNVGACFTIVGALAGLM</sequence>
<name>A0ACA9NC63_9GLOM</name>
<accession>A0ACA9NC63</accession>